<feature type="transmembrane region" description="Helical" evidence="2">
    <location>
        <begin position="361"/>
        <end position="385"/>
    </location>
</feature>
<feature type="region of interest" description="Disordered" evidence="1">
    <location>
        <begin position="1"/>
        <end position="42"/>
    </location>
</feature>
<keyword evidence="2" id="KW-0472">Membrane</keyword>
<evidence type="ECO:0000256" key="2">
    <source>
        <dbReference type="SAM" id="Phobius"/>
    </source>
</evidence>
<sequence length="405" mass="43382">MTLSPESGPPESSPPEPLLHEPLSPGPLSPAPPPAPPAPGAVRPGERWALPDLLRGLAILGILCVNMQDFAGYDEWTQRGPDRAAQVFVDVFLNGKFISLFAVLFGAGMLTILSRSGAARLLRRLLLLLLLGTAHFVLLWHGDIISLYAVLGLVLLPLLARPPAWVLAGSGVILCAWWLLLRVQDALNLASPGSERYSFALHFPPHASWPDVAGVRAAEFAGDLFGSGLYNLEWLLGLLLLGMAAQRSGLLARPERFRPLLRALLVGGVLLGLPLGVTLAWLNTQATELAGLWQVPVRLLGGLLLGLGYAGGVGLLVASGRSGWWRAFAAPGRLALSNYLTQSLVMTTVFYPYGLNLYGRVGALGALLLAFALGALQVWVSAWWLSRHAQGPVEGLLRVLVYGRR</sequence>
<name>A0A917PPI1_9DEIO</name>
<evidence type="ECO:0000313" key="5">
    <source>
        <dbReference type="Proteomes" id="UP000635726"/>
    </source>
</evidence>
<proteinExistence type="predicted"/>
<dbReference type="Proteomes" id="UP000635726">
    <property type="component" value="Unassembled WGS sequence"/>
</dbReference>
<keyword evidence="2" id="KW-0812">Transmembrane</keyword>
<reference evidence="4" key="1">
    <citation type="journal article" date="2014" name="Int. J. Syst. Evol. Microbiol.">
        <title>Complete genome sequence of Corynebacterium casei LMG S-19264T (=DSM 44701T), isolated from a smear-ripened cheese.</title>
        <authorList>
            <consortium name="US DOE Joint Genome Institute (JGI-PGF)"/>
            <person name="Walter F."/>
            <person name="Albersmeier A."/>
            <person name="Kalinowski J."/>
            <person name="Ruckert C."/>
        </authorList>
    </citation>
    <scope>NUCLEOTIDE SEQUENCE</scope>
    <source>
        <strain evidence="4">JCM 14371</strain>
    </source>
</reference>
<evidence type="ECO:0000313" key="4">
    <source>
        <dbReference type="EMBL" id="GGJ86471.1"/>
    </source>
</evidence>
<evidence type="ECO:0000259" key="3">
    <source>
        <dbReference type="Pfam" id="PF04235"/>
    </source>
</evidence>
<accession>A0A917PPI1</accession>
<feature type="transmembrane region" description="Helical" evidence="2">
    <location>
        <begin position="336"/>
        <end position="355"/>
    </location>
</feature>
<dbReference type="InterPro" id="IPR052529">
    <property type="entry name" value="Bact_Transport_Assoc"/>
</dbReference>
<feature type="transmembrane region" description="Helical" evidence="2">
    <location>
        <begin position="260"/>
        <end position="282"/>
    </location>
</feature>
<evidence type="ECO:0000256" key="1">
    <source>
        <dbReference type="SAM" id="MobiDB-lite"/>
    </source>
</evidence>
<gene>
    <name evidence="4" type="ORF">GCM10008939_33000</name>
</gene>
<protein>
    <recommendedName>
        <fullName evidence="3">DUF418 domain-containing protein</fullName>
    </recommendedName>
</protein>
<feature type="compositionally biased region" description="Pro residues" evidence="1">
    <location>
        <begin position="24"/>
        <end position="39"/>
    </location>
</feature>
<keyword evidence="5" id="KW-1185">Reference proteome</keyword>
<dbReference type="Pfam" id="PF04235">
    <property type="entry name" value="DUF418"/>
    <property type="match status" value="1"/>
</dbReference>
<organism evidence="4 5">
    <name type="scientific">Deinococcus aquiradiocola</name>
    <dbReference type="NCBI Taxonomy" id="393059"/>
    <lineage>
        <taxon>Bacteria</taxon>
        <taxon>Thermotogati</taxon>
        <taxon>Deinococcota</taxon>
        <taxon>Deinococci</taxon>
        <taxon>Deinococcales</taxon>
        <taxon>Deinococcaceae</taxon>
        <taxon>Deinococcus</taxon>
    </lineage>
</organism>
<feature type="compositionally biased region" description="Pro residues" evidence="1">
    <location>
        <begin position="7"/>
        <end position="17"/>
    </location>
</feature>
<dbReference type="AlphaFoldDB" id="A0A917PPI1"/>
<feature type="transmembrane region" description="Helical" evidence="2">
    <location>
        <begin position="91"/>
        <end position="113"/>
    </location>
</feature>
<keyword evidence="2" id="KW-1133">Transmembrane helix</keyword>
<feature type="domain" description="DUF418" evidence="3">
    <location>
        <begin position="247"/>
        <end position="403"/>
    </location>
</feature>
<dbReference type="InterPro" id="IPR007349">
    <property type="entry name" value="DUF418"/>
</dbReference>
<dbReference type="PANTHER" id="PTHR30590:SF2">
    <property type="entry name" value="INNER MEMBRANE PROTEIN"/>
    <property type="match status" value="1"/>
</dbReference>
<dbReference type="RefSeq" id="WP_268238847.1">
    <property type="nucleotide sequence ID" value="NZ_BMOE01000016.1"/>
</dbReference>
<dbReference type="EMBL" id="BMOE01000016">
    <property type="protein sequence ID" value="GGJ86471.1"/>
    <property type="molecule type" value="Genomic_DNA"/>
</dbReference>
<comment type="caution">
    <text evidence="4">The sequence shown here is derived from an EMBL/GenBank/DDBJ whole genome shotgun (WGS) entry which is preliminary data.</text>
</comment>
<feature type="transmembrane region" description="Helical" evidence="2">
    <location>
        <begin position="302"/>
        <end position="324"/>
    </location>
</feature>
<feature type="transmembrane region" description="Helical" evidence="2">
    <location>
        <begin position="163"/>
        <end position="181"/>
    </location>
</feature>
<feature type="transmembrane region" description="Helical" evidence="2">
    <location>
        <begin position="125"/>
        <end position="151"/>
    </location>
</feature>
<dbReference type="PANTHER" id="PTHR30590">
    <property type="entry name" value="INNER MEMBRANE PROTEIN"/>
    <property type="match status" value="1"/>
</dbReference>
<reference evidence="4" key="2">
    <citation type="submission" date="2020-09" db="EMBL/GenBank/DDBJ databases">
        <authorList>
            <person name="Sun Q."/>
            <person name="Ohkuma M."/>
        </authorList>
    </citation>
    <scope>NUCLEOTIDE SEQUENCE</scope>
    <source>
        <strain evidence="4">JCM 14371</strain>
    </source>
</reference>